<dbReference type="InterPro" id="IPR050090">
    <property type="entry name" value="Tyrosine_recombinase_XerCD"/>
</dbReference>
<evidence type="ECO:0000256" key="4">
    <source>
        <dbReference type="PROSITE-ProRule" id="PRU01248"/>
    </source>
</evidence>
<comment type="caution">
    <text evidence="7">The sequence shown here is derived from an EMBL/GenBank/DDBJ whole genome shotgun (WGS) entry which is preliminary data.</text>
</comment>
<feature type="domain" description="Core-binding (CB)" evidence="6">
    <location>
        <begin position="69"/>
        <end position="156"/>
    </location>
</feature>
<dbReference type="Gene3D" id="1.10.443.10">
    <property type="entry name" value="Intergrase catalytic core"/>
    <property type="match status" value="1"/>
</dbReference>
<dbReference type="PROSITE" id="PS51900">
    <property type="entry name" value="CB"/>
    <property type="match status" value="1"/>
</dbReference>
<keyword evidence="8" id="KW-1185">Reference proteome</keyword>
<keyword evidence="2 4" id="KW-0238">DNA-binding</keyword>
<comment type="similarity">
    <text evidence="1">Belongs to the 'phage' integrase family.</text>
</comment>
<keyword evidence="3" id="KW-0233">DNA recombination</keyword>
<dbReference type="EMBL" id="JAAWVT010000004">
    <property type="protein sequence ID" value="NKG21131.1"/>
    <property type="molecule type" value="Genomic_DNA"/>
</dbReference>
<dbReference type="Gene3D" id="1.10.150.130">
    <property type="match status" value="1"/>
</dbReference>
<gene>
    <name evidence="7" type="ORF">HED64_10490</name>
</gene>
<dbReference type="RefSeq" id="WP_168151955.1">
    <property type="nucleotide sequence ID" value="NZ_JAAWVT010000004.1"/>
</dbReference>
<dbReference type="PROSITE" id="PS51898">
    <property type="entry name" value="TYR_RECOMBINASE"/>
    <property type="match status" value="1"/>
</dbReference>
<evidence type="ECO:0000313" key="7">
    <source>
        <dbReference type="EMBL" id="NKG21131.1"/>
    </source>
</evidence>
<protein>
    <submittedName>
        <fullName evidence="7">Site-specific integrase</fullName>
    </submittedName>
</protein>
<dbReference type="InterPro" id="IPR011010">
    <property type="entry name" value="DNA_brk_join_enz"/>
</dbReference>
<evidence type="ECO:0000259" key="6">
    <source>
        <dbReference type="PROSITE" id="PS51900"/>
    </source>
</evidence>
<dbReference type="Proteomes" id="UP000746595">
    <property type="component" value="Unassembled WGS sequence"/>
</dbReference>
<sequence>MAWIKEITRKDGGITYRVSWREPGDAKESTLTIRDDKGRAELNVRLLNANGQSFTAVQRAVAQAKVGGISVREMIERHIDQLTDPAEGTINKYRKAVPLYFNGHIGNIPVQALTQQDVKAWIKEMIKRPSCRGGTISSKTISNQHGLLSAAMNTAVNTPGIKLKRNPCQGVKMPSDNRTEEVMRFMSAAEITAMADAISPARYRTFILFLLVTGMRFNEATALRPGDIRMEAGQWVARVERAWKNKGDGAYYIGKPKTKKSRRSVSLPPSMMALLQPLLDSSDPFQCVFRTSTGSPIRHSTFFKYWRRALDALNYPAGAGNRPRIHDIRHSHASIMLANGMNIYELSRRLGHESIQTTIDRYSHLSPDANFRSANIAEEAMSIKAAPMIEGETTAA</sequence>
<dbReference type="InterPro" id="IPR044068">
    <property type="entry name" value="CB"/>
</dbReference>
<evidence type="ECO:0000313" key="8">
    <source>
        <dbReference type="Proteomes" id="UP000746595"/>
    </source>
</evidence>
<reference evidence="7 8" key="1">
    <citation type="submission" date="2020-04" db="EMBL/GenBank/DDBJ databases">
        <title>Paeniglutamicibacter sp. ANT13_2, a novel actinomycete isolated from sediment in Antarctica.</title>
        <authorList>
            <person name="Sakdapetsiri C."/>
            <person name="Pinyakong O."/>
        </authorList>
    </citation>
    <scope>NUCLEOTIDE SEQUENCE [LARGE SCALE GENOMIC DNA]</scope>
    <source>
        <strain evidence="7 8">ANT13_2</strain>
    </source>
</reference>
<organism evidence="7 8">
    <name type="scientific">Paeniglutamicibacter terrestris</name>
    <dbReference type="NCBI Taxonomy" id="2723403"/>
    <lineage>
        <taxon>Bacteria</taxon>
        <taxon>Bacillati</taxon>
        <taxon>Actinomycetota</taxon>
        <taxon>Actinomycetes</taxon>
        <taxon>Micrococcales</taxon>
        <taxon>Micrococcaceae</taxon>
        <taxon>Paeniglutamicibacter</taxon>
    </lineage>
</organism>
<evidence type="ECO:0000259" key="5">
    <source>
        <dbReference type="PROSITE" id="PS51898"/>
    </source>
</evidence>
<dbReference type="Pfam" id="PF00589">
    <property type="entry name" value="Phage_integrase"/>
    <property type="match status" value="1"/>
</dbReference>
<dbReference type="InterPro" id="IPR013762">
    <property type="entry name" value="Integrase-like_cat_sf"/>
</dbReference>
<dbReference type="InterPro" id="IPR010998">
    <property type="entry name" value="Integrase_recombinase_N"/>
</dbReference>
<dbReference type="PANTHER" id="PTHR30349">
    <property type="entry name" value="PHAGE INTEGRASE-RELATED"/>
    <property type="match status" value="1"/>
</dbReference>
<feature type="domain" description="Tyr recombinase" evidence="5">
    <location>
        <begin position="181"/>
        <end position="375"/>
    </location>
</feature>
<dbReference type="CDD" id="cd01189">
    <property type="entry name" value="INT_ICEBs1_C_like"/>
    <property type="match status" value="1"/>
</dbReference>
<accession>A0ABX1G6E0</accession>
<dbReference type="SUPFAM" id="SSF56349">
    <property type="entry name" value="DNA breaking-rejoining enzymes"/>
    <property type="match status" value="1"/>
</dbReference>
<evidence type="ECO:0000256" key="3">
    <source>
        <dbReference type="ARBA" id="ARBA00023172"/>
    </source>
</evidence>
<dbReference type="InterPro" id="IPR002104">
    <property type="entry name" value="Integrase_catalytic"/>
</dbReference>
<dbReference type="PANTHER" id="PTHR30349:SF64">
    <property type="entry name" value="PROPHAGE INTEGRASE INTD-RELATED"/>
    <property type="match status" value="1"/>
</dbReference>
<evidence type="ECO:0000256" key="1">
    <source>
        <dbReference type="ARBA" id="ARBA00008857"/>
    </source>
</evidence>
<proteinExistence type="inferred from homology"/>
<name>A0ABX1G6E0_9MICC</name>
<evidence type="ECO:0000256" key="2">
    <source>
        <dbReference type="ARBA" id="ARBA00023125"/>
    </source>
</evidence>